<comment type="caution">
    <text evidence="1">The sequence shown here is derived from an EMBL/GenBank/DDBJ whole genome shotgun (WGS) entry which is preliminary data.</text>
</comment>
<evidence type="ECO:0000313" key="2">
    <source>
        <dbReference type="Proteomes" id="UP000824024"/>
    </source>
</evidence>
<dbReference type="EMBL" id="DXCH01000054">
    <property type="protein sequence ID" value="HIZ06698.1"/>
    <property type="molecule type" value="Genomic_DNA"/>
</dbReference>
<name>A0A9D2D180_9FIRM</name>
<organism evidence="1 2">
    <name type="scientific">Candidatus Eubacterium avistercoris</name>
    <dbReference type="NCBI Taxonomy" id="2838567"/>
    <lineage>
        <taxon>Bacteria</taxon>
        <taxon>Bacillati</taxon>
        <taxon>Bacillota</taxon>
        <taxon>Clostridia</taxon>
        <taxon>Eubacteriales</taxon>
        <taxon>Eubacteriaceae</taxon>
        <taxon>Eubacterium</taxon>
    </lineage>
</organism>
<reference evidence="1" key="2">
    <citation type="submission" date="2021-04" db="EMBL/GenBank/DDBJ databases">
        <authorList>
            <person name="Gilroy R."/>
        </authorList>
    </citation>
    <scope>NUCLEOTIDE SEQUENCE</scope>
    <source>
        <strain evidence="1">CHK192-9172</strain>
    </source>
</reference>
<accession>A0A9D2D180</accession>
<gene>
    <name evidence="1" type="ORF">IAA08_02040</name>
</gene>
<reference evidence="1" key="1">
    <citation type="journal article" date="2021" name="PeerJ">
        <title>Extensive microbial diversity within the chicken gut microbiome revealed by metagenomics and culture.</title>
        <authorList>
            <person name="Gilroy R."/>
            <person name="Ravi A."/>
            <person name="Getino M."/>
            <person name="Pursley I."/>
            <person name="Horton D.L."/>
            <person name="Alikhan N.F."/>
            <person name="Baker D."/>
            <person name="Gharbi K."/>
            <person name="Hall N."/>
            <person name="Watson M."/>
            <person name="Adriaenssens E.M."/>
            <person name="Foster-Nyarko E."/>
            <person name="Jarju S."/>
            <person name="Secka A."/>
            <person name="Antonio M."/>
            <person name="Oren A."/>
            <person name="Chaudhuri R.R."/>
            <person name="La Ragione R."/>
            <person name="Hildebrand F."/>
            <person name="Pallen M.J."/>
        </authorList>
    </citation>
    <scope>NUCLEOTIDE SEQUENCE</scope>
    <source>
        <strain evidence="1">CHK192-9172</strain>
    </source>
</reference>
<protein>
    <submittedName>
        <fullName evidence="1">Uncharacterized protein</fullName>
    </submittedName>
</protein>
<dbReference type="AlphaFoldDB" id="A0A9D2D180"/>
<evidence type="ECO:0000313" key="1">
    <source>
        <dbReference type="EMBL" id="HIZ06698.1"/>
    </source>
</evidence>
<proteinExistence type="predicted"/>
<dbReference type="Proteomes" id="UP000824024">
    <property type="component" value="Unassembled WGS sequence"/>
</dbReference>
<sequence length="111" mass="13132">MYRKIERSLVAGDEHGVFIEREISFSQGARAYVVDFNYHYLAVSRLWAGQWDEVTPLRWDLNGCTLYLQKKELDKRNIILLEIKNLQELTDQGIELTEIVRMIKEEGEKKE</sequence>